<dbReference type="PANTHER" id="PTHR10622:SF10">
    <property type="entry name" value="HET DOMAIN-CONTAINING PROTEIN"/>
    <property type="match status" value="1"/>
</dbReference>
<organism evidence="2 3">
    <name type="scientific">Dendrothele bispora (strain CBS 962.96)</name>
    <dbReference type="NCBI Taxonomy" id="1314807"/>
    <lineage>
        <taxon>Eukaryota</taxon>
        <taxon>Fungi</taxon>
        <taxon>Dikarya</taxon>
        <taxon>Basidiomycota</taxon>
        <taxon>Agaricomycotina</taxon>
        <taxon>Agaricomycetes</taxon>
        <taxon>Agaricomycetidae</taxon>
        <taxon>Agaricales</taxon>
        <taxon>Agaricales incertae sedis</taxon>
        <taxon>Dendrothele</taxon>
    </lineage>
</organism>
<evidence type="ECO:0000259" key="1">
    <source>
        <dbReference type="Pfam" id="PF06985"/>
    </source>
</evidence>
<dbReference type="InterPro" id="IPR010730">
    <property type="entry name" value="HET"/>
</dbReference>
<sequence>MRLLNTRTFQVTEVNGRIPTYAILSHTWGEEEVTFKDIQDLWVAKRKAGWSKVKNACAYARRYHFEWIWIDTCCIDKSSSAELSEAINSMYQYYQRSRLCIAYLCDVSRGSKTQFERSRWFTRGWTLQELIAPRYVVFLDQEWKEIGTRWSLRSVIFAITSIPVRVFEQSSTEGFSIAQKMSWAAARITTRPEDMAYCLMGIFGVNMSPIYGEGGQKAFMRLQQEIIKWSDDRSIFAWAAPSESSVKERGLFARSPSEFSISGGVSVSESNVMGDKSSFTFGNNGLHIHLPLIPQPSLGEDIFLAQLHCITEEGRYVGLYLRKLRNGQQYIRCRPEELPLINMASPDSKPQELVVKESPTDHWKDTSDQFWDKNYSIRVNINLSNSLITFVGSGNSKTLTVDLWRRFQFSVQETSETLCRTQSGEEFYIILRSMNVAEVPTVQVQLKHSIDRSGFFQNDATPALLFDTQDCDMLLLHVTGDSSSVIVEIDCIPPYTPEFFCQTWSTLQYTGSSTVTVDFNVDADDSLLFQDVFPSDIFSERDKFNRYVSLSNGNRQRHGDTHCVLAYQYQAEYGPFSTVPRLIFVVLGMCNTGSVWTDVVLSCSSSQLQIKDVWNSYLKSGSRHTHQLNGRTVALTVLDDYSSVNATIKMRTHLQLGLYTLDVQICQRQGLWEEEQNRGEEVSLWPRRAEIWRGRREPRE</sequence>
<reference evidence="2 3" key="1">
    <citation type="journal article" date="2019" name="Nat. Ecol. Evol.">
        <title>Megaphylogeny resolves global patterns of mushroom evolution.</title>
        <authorList>
            <person name="Varga T."/>
            <person name="Krizsan K."/>
            <person name="Foldi C."/>
            <person name="Dima B."/>
            <person name="Sanchez-Garcia M."/>
            <person name="Sanchez-Ramirez S."/>
            <person name="Szollosi G.J."/>
            <person name="Szarkandi J.G."/>
            <person name="Papp V."/>
            <person name="Albert L."/>
            <person name="Andreopoulos W."/>
            <person name="Angelini C."/>
            <person name="Antonin V."/>
            <person name="Barry K.W."/>
            <person name="Bougher N.L."/>
            <person name="Buchanan P."/>
            <person name="Buyck B."/>
            <person name="Bense V."/>
            <person name="Catcheside P."/>
            <person name="Chovatia M."/>
            <person name="Cooper J."/>
            <person name="Damon W."/>
            <person name="Desjardin D."/>
            <person name="Finy P."/>
            <person name="Geml J."/>
            <person name="Haridas S."/>
            <person name="Hughes K."/>
            <person name="Justo A."/>
            <person name="Karasinski D."/>
            <person name="Kautmanova I."/>
            <person name="Kiss B."/>
            <person name="Kocsube S."/>
            <person name="Kotiranta H."/>
            <person name="LaButti K.M."/>
            <person name="Lechner B.E."/>
            <person name="Liimatainen K."/>
            <person name="Lipzen A."/>
            <person name="Lukacs Z."/>
            <person name="Mihaltcheva S."/>
            <person name="Morgado L.N."/>
            <person name="Niskanen T."/>
            <person name="Noordeloos M.E."/>
            <person name="Ohm R.A."/>
            <person name="Ortiz-Santana B."/>
            <person name="Ovrebo C."/>
            <person name="Racz N."/>
            <person name="Riley R."/>
            <person name="Savchenko A."/>
            <person name="Shiryaev A."/>
            <person name="Soop K."/>
            <person name="Spirin V."/>
            <person name="Szebenyi C."/>
            <person name="Tomsovsky M."/>
            <person name="Tulloss R.E."/>
            <person name="Uehling J."/>
            <person name="Grigoriev I.V."/>
            <person name="Vagvolgyi C."/>
            <person name="Papp T."/>
            <person name="Martin F.M."/>
            <person name="Miettinen O."/>
            <person name="Hibbett D.S."/>
            <person name="Nagy L.G."/>
        </authorList>
    </citation>
    <scope>NUCLEOTIDE SEQUENCE [LARGE SCALE GENOMIC DNA]</scope>
    <source>
        <strain evidence="2 3">CBS 962.96</strain>
    </source>
</reference>
<feature type="domain" description="Heterokaryon incompatibility" evidence="1">
    <location>
        <begin position="21"/>
        <end position="106"/>
    </location>
</feature>
<dbReference type="PANTHER" id="PTHR10622">
    <property type="entry name" value="HET DOMAIN-CONTAINING PROTEIN"/>
    <property type="match status" value="1"/>
</dbReference>
<accession>A0A4S8M0C5</accession>
<dbReference type="OrthoDB" id="5122891at2759"/>
<dbReference type="EMBL" id="ML179199">
    <property type="protein sequence ID" value="THU95472.1"/>
    <property type="molecule type" value="Genomic_DNA"/>
</dbReference>
<evidence type="ECO:0000313" key="2">
    <source>
        <dbReference type="EMBL" id="THU95472.1"/>
    </source>
</evidence>
<keyword evidence="3" id="KW-1185">Reference proteome</keyword>
<protein>
    <submittedName>
        <fullName evidence="2">HET-domain-containing protein</fullName>
    </submittedName>
</protein>
<name>A0A4S8M0C5_DENBC</name>
<gene>
    <name evidence="2" type="ORF">K435DRAFT_723698</name>
</gene>
<dbReference type="AlphaFoldDB" id="A0A4S8M0C5"/>
<dbReference type="Proteomes" id="UP000297245">
    <property type="component" value="Unassembled WGS sequence"/>
</dbReference>
<proteinExistence type="predicted"/>
<dbReference type="Pfam" id="PF06985">
    <property type="entry name" value="HET"/>
    <property type="match status" value="1"/>
</dbReference>
<evidence type="ECO:0000313" key="3">
    <source>
        <dbReference type="Proteomes" id="UP000297245"/>
    </source>
</evidence>